<name>A0A6J5MBG7_9CAUD</name>
<protein>
    <submittedName>
        <fullName evidence="1">Uncharacterized protein</fullName>
    </submittedName>
</protein>
<sequence>MTDTAKNTTTEIPGAPRVLTEAPEVHQDLRALHGLIDGAIKALEAVLDAPQWAAMVAAFNAAPKEQRGDQGTNTVAAVAALKHNLMGAQSSAFDALYMSATLSYHNGGPGDLIARRTTEPAMVARKAGASLSDPLFALGVVAAYGSQSDTLEMAEALGHGRSAHNATKH</sequence>
<evidence type="ECO:0000313" key="1">
    <source>
        <dbReference type="EMBL" id="CAB4141059.1"/>
    </source>
</evidence>
<dbReference type="EMBL" id="LR796385">
    <property type="protein sequence ID" value="CAB4141059.1"/>
    <property type="molecule type" value="Genomic_DNA"/>
</dbReference>
<proteinExistence type="predicted"/>
<gene>
    <name evidence="1" type="ORF">UFOVP411_35</name>
</gene>
<accession>A0A6J5MBG7</accession>
<reference evidence="1" key="1">
    <citation type="submission" date="2020-04" db="EMBL/GenBank/DDBJ databases">
        <authorList>
            <person name="Chiriac C."/>
            <person name="Salcher M."/>
            <person name="Ghai R."/>
            <person name="Kavagutti S V."/>
        </authorList>
    </citation>
    <scope>NUCLEOTIDE SEQUENCE</scope>
</reference>
<organism evidence="1">
    <name type="scientific">uncultured Caudovirales phage</name>
    <dbReference type="NCBI Taxonomy" id="2100421"/>
    <lineage>
        <taxon>Viruses</taxon>
        <taxon>Duplodnaviria</taxon>
        <taxon>Heunggongvirae</taxon>
        <taxon>Uroviricota</taxon>
        <taxon>Caudoviricetes</taxon>
        <taxon>Peduoviridae</taxon>
        <taxon>Maltschvirus</taxon>
        <taxon>Maltschvirus maltsch</taxon>
    </lineage>
</organism>